<evidence type="ECO:0000313" key="2">
    <source>
        <dbReference type="EMBL" id="MFD1394114.1"/>
    </source>
</evidence>
<dbReference type="RefSeq" id="WP_125585220.1">
    <property type="nucleotide sequence ID" value="NZ_JBHTMO010000040.1"/>
</dbReference>
<dbReference type="EMBL" id="JBHTMO010000040">
    <property type="protein sequence ID" value="MFD1394114.1"/>
    <property type="molecule type" value="Genomic_DNA"/>
</dbReference>
<proteinExistence type="predicted"/>
<feature type="domain" description="Glycosyl transferase family 1" evidence="1">
    <location>
        <begin position="318"/>
        <end position="470"/>
    </location>
</feature>
<keyword evidence="2" id="KW-0808">Transferase</keyword>
<dbReference type="EC" id="2.4.-.-" evidence="2"/>
<dbReference type="InterPro" id="IPR001296">
    <property type="entry name" value="Glyco_trans_1"/>
</dbReference>
<dbReference type="PANTHER" id="PTHR45947:SF3">
    <property type="entry name" value="SULFOQUINOVOSYL TRANSFERASE SQD2"/>
    <property type="match status" value="1"/>
</dbReference>
<name>A0ABW4BAZ6_9LACO</name>
<dbReference type="Proteomes" id="UP001597249">
    <property type="component" value="Unassembled WGS sequence"/>
</dbReference>
<evidence type="ECO:0000259" key="1">
    <source>
        <dbReference type="Pfam" id="PF00534"/>
    </source>
</evidence>
<keyword evidence="2" id="KW-0328">Glycosyltransferase</keyword>
<dbReference type="InterPro" id="IPR050194">
    <property type="entry name" value="Glycosyltransferase_grp1"/>
</dbReference>
<keyword evidence="3" id="KW-1185">Reference proteome</keyword>
<comment type="caution">
    <text evidence="2">The sequence shown here is derived from an EMBL/GenBank/DDBJ whole genome shotgun (WGS) entry which is preliminary data.</text>
</comment>
<evidence type="ECO:0000313" key="3">
    <source>
        <dbReference type="Proteomes" id="UP001597249"/>
    </source>
</evidence>
<sequence>MNYFISENIFALNSGTEHAQARRVKVFAALPGEAALYVTRNYNRFLDRDRQTLGLRQDQVLNMYDYFQQATRFPRREQPLRGLAQIPLAAYKIQGFGPNYSLLLANGEPLARANIMPGTVGLVGDINYQDRSGHLLVRENFDWRGFKSSVDYFHPQGARARTVYLDPAGKPKLVVVCMNRGGQVAPTLVQLLDYHGKNYRFASEDELFQFFLDQLVAKDPQARLFCERRSLDRVVGAVAAKQKWVVFHDAHAVQGQLLAAYRAVLTEHPEQFTGVLVATKAQQAALMQQYPRVQAVVVPDTAAVPVRAPLADAPRPGHVLIMVGRLAPEKGVEAALRIFARVRAAVPDATLVLRGYAQSAAYLTQLKQQAAALKVAAAVTFAPYVTGSKLTQTYAGAHVLLAPSRHEGLGMQLIEALSAGTPVIAYDCEFGPASVVSPGVNGDLVRPGAEADAAAKVIKLLRSPILWRQLHRGALATASRYRPAEVGKQWQAFLKAHPVV</sequence>
<dbReference type="Pfam" id="PF00534">
    <property type="entry name" value="Glycos_transf_1"/>
    <property type="match status" value="1"/>
</dbReference>
<accession>A0ABW4BAZ6</accession>
<gene>
    <name evidence="2" type="ORF">ACFQ3L_11100</name>
</gene>
<organism evidence="2 3">
    <name type="scientific">Lacticaseibacillus jixianensis</name>
    <dbReference type="NCBI Taxonomy" id="2486012"/>
    <lineage>
        <taxon>Bacteria</taxon>
        <taxon>Bacillati</taxon>
        <taxon>Bacillota</taxon>
        <taxon>Bacilli</taxon>
        <taxon>Lactobacillales</taxon>
        <taxon>Lactobacillaceae</taxon>
        <taxon>Lacticaseibacillus</taxon>
    </lineage>
</organism>
<dbReference type="Gene3D" id="3.40.50.2000">
    <property type="entry name" value="Glycogen Phosphorylase B"/>
    <property type="match status" value="3"/>
</dbReference>
<dbReference type="SUPFAM" id="SSF53756">
    <property type="entry name" value="UDP-Glycosyltransferase/glycogen phosphorylase"/>
    <property type="match status" value="1"/>
</dbReference>
<dbReference type="GO" id="GO:0016757">
    <property type="term" value="F:glycosyltransferase activity"/>
    <property type="evidence" value="ECO:0007669"/>
    <property type="project" value="UniProtKB-KW"/>
</dbReference>
<dbReference type="PANTHER" id="PTHR45947">
    <property type="entry name" value="SULFOQUINOVOSYL TRANSFERASE SQD2"/>
    <property type="match status" value="1"/>
</dbReference>
<reference evidence="3" key="1">
    <citation type="journal article" date="2019" name="Int. J. Syst. Evol. Microbiol.">
        <title>The Global Catalogue of Microorganisms (GCM) 10K type strain sequencing project: providing services to taxonomists for standard genome sequencing and annotation.</title>
        <authorList>
            <consortium name="The Broad Institute Genomics Platform"/>
            <consortium name="The Broad Institute Genome Sequencing Center for Infectious Disease"/>
            <person name="Wu L."/>
            <person name="Ma J."/>
        </authorList>
    </citation>
    <scope>NUCLEOTIDE SEQUENCE [LARGE SCALE GENOMIC DNA]</scope>
    <source>
        <strain evidence="3">CCM 8911</strain>
    </source>
</reference>
<protein>
    <submittedName>
        <fullName evidence="2">Glycosyltransferase</fullName>
        <ecNumber evidence="2">2.4.-.-</ecNumber>
    </submittedName>
</protein>